<reference evidence="1 2" key="1">
    <citation type="submission" date="2019-05" db="EMBL/GenBank/DDBJ databases">
        <title>Flagellimonas sp. AsT0115, sp. nov., isolated from a marine red algae, Asparagopsis taxiformis.</title>
        <authorList>
            <person name="Kim J."/>
            <person name="Jeong S.E."/>
            <person name="Jeon C.O."/>
        </authorList>
    </citation>
    <scope>NUCLEOTIDE SEQUENCE [LARGE SCALE GENOMIC DNA]</scope>
    <source>
        <strain evidence="1 2">AsT0115</strain>
    </source>
</reference>
<gene>
    <name evidence="1" type="ORF">FGG15_17985</name>
</gene>
<organism evidence="1 2">
    <name type="scientific">Flagellimonas algicola</name>
    <dbReference type="NCBI Taxonomy" id="2583815"/>
    <lineage>
        <taxon>Bacteria</taxon>
        <taxon>Pseudomonadati</taxon>
        <taxon>Bacteroidota</taxon>
        <taxon>Flavobacteriia</taxon>
        <taxon>Flavobacteriales</taxon>
        <taxon>Flavobacteriaceae</taxon>
        <taxon>Flagellimonas</taxon>
    </lineage>
</organism>
<comment type="caution">
    <text evidence="1">The sequence shown here is derived from an EMBL/GenBank/DDBJ whole genome shotgun (WGS) entry which is preliminary data.</text>
</comment>
<evidence type="ECO:0000313" key="2">
    <source>
        <dbReference type="Proteomes" id="UP000751614"/>
    </source>
</evidence>
<proteinExistence type="predicted"/>
<name>A0ABY2WGL5_9FLAO</name>
<sequence length="84" mass="9437">MSNGLLLFLMLFSAEKMAFIKPNNGNKFVVCKFAEEHTVHPSVIYGFYLHDGKEEEKKKLYPLNTDIAPSVQLPPSGPLKRTLG</sequence>
<accession>A0ABY2WGL5</accession>
<protein>
    <submittedName>
        <fullName evidence="1">Uncharacterized protein</fullName>
    </submittedName>
</protein>
<dbReference type="Proteomes" id="UP000751614">
    <property type="component" value="Unassembled WGS sequence"/>
</dbReference>
<keyword evidence="2" id="KW-1185">Reference proteome</keyword>
<dbReference type="RefSeq" id="WP_138838943.1">
    <property type="nucleotide sequence ID" value="NZ_VCNI01000004.1"/>
</dbReference>
<evidence type="ECO:0000313" key="1">
    <source>
        <dbReference type="EMBL" id="TMU50691.1"/>
    </source>
</evidence>
<dbReference type="EMBL" id="VCNI01000004">
    <property type="protein sequence ID" value="TMU50691.1"/>
    <property type="molecule type" value="Genomic_DNA"/>
</dbReference>